<feature type="domain" description="Outer membrane protein beta-barrel" evidence="6">
    <location>
        <begin position="8"/>
        <end position="169"/>
    </location>
</feature>
<evidence type="ECO:0000313" key="8">
    <source>
        <dbReference type="Proteomes" id="UP000032735"/>
    </source>
</evidence>
<proteinExistence type="predicted"/>
<gene>
    <name evidence="7" type="primary">ail</name>
    <name evidence="7" type="ORF">XPG1_2128</name>
</gene>
<dbReference type="GO" id="GO:0044384">
    <property type="term" value="C:host outer membrane"/>
    <property type="evidence" value="ECO:0007669"/>
    <property type="project" value="InterPro"/>
</dbReference>
<evidence type="ECO:0000256" key="4">
    <source>
        <dbReference type="ARBA" id="ARBA00022729"/>
    </source>
</evidence>
<dbReference type="InterPro" id="IPR051723">
    <property type="entry name" value="Bact_OM_Invasion-Related"/>
</dbReference>
<dbReference type="STRING" id="1354304.XPG1_2128"/>
<keyword evidence="5" id="KW-0472">Membrane</keyword>
<keyword evidence="8" id="KW-1185">Reference proteome</keyword>
<comment type="subcellular location">
    <subcellularLocation>
        <location evidence="1">Cell outer membrane</location>
        <topology evidence="1">Multi-pass membrane protein</topology>
    </subcellularLocation>
</comment>
<dbReference type="PROSITE" id="PS00694">
    <property type="entry name" value="ENT_VIR_OMP_1"/>
    <property type="match status" value="1"/>
</dbReference>
<reference evidence="7 8" key="1">
    <citation type="submission" date="2013-07" db="EMBL/GenBank/DDBJ databases">
        <authorList>
            <person name="Genoscope - CEA"/>
        </authorList>
    </citation>
    <scope>NUCLEOTIDE SEQUENCE [LARGE SCALE GENOMIC DNA]</scope>
    <source>
        <strain evidence="7 8">G6</strain>
    </source>
</reference>
<evidence type="ECO:0000256" key="5">
    <source>
        <dbReference type="ARBA" id="ARBA00023136"/>
    </source>
</evidence>
<dbReference type="Pfam" id="PF13505">
    <property type="entry name" value="OMP_b-brl"/>
    <property type="match status" value="1"/>
</dbReference>
<dbReference type="EMBL" id="FO704551">
    <property type="protein sequence ID" value="CDG21783.1"/>
    <property type="molecule type" value="Genomic_DNA"/>
</dbReference>
<dbReference type="Gene3D" id="2.40.160.20">
    <property type="match status" value="1"/>
</dbReference>
<protein>
    <submittedName>
        <fullName evidence="7">Attachment invasion locus protein</fullName>
    </submittedName>
</protein>
<sequence>MTSFTANASGEHTISVGFAQSDVKMEEGERLLGKDPRGLNLKYRYEVNDHWGVIGSFTLTRVDETLYLGNIAKLNQEITYRSWMAGPAYRFNEYVSTYALIGAAKMSDFRTGSGFGTYSLHNEEKTAVAYGAGLQFNPISNVAVDVTYEYSGLDNAKVGTFVVGVGYRF</sequence>
<name>A0A068R3N7_9GAMM</name>
<dbReference type="PRINTS" id="PR00316">
    <property type="entry name" value="ENTEROVIROMP"/>
</dbReference>
<dbReference type="HOGENOM" id="CLU_099385_1_0_6"/>
<dbReference type="PROSITE" id="PS00695">
    <property type="entry name" value="ENT_VIR_OMP_2"/>
    <property type="match status" value="1"/>
</dbReference>
<dbReference type="InterPro" id="IPR011250">
    <property type="entry name" value="OMP/PagP_B-barrel"/>
</dbReference>
<keyword evidence="4" id="KW-0732">Signal</keyword>
<evidence type="ECO:0000256" key="1">
    <source>
        <dbReference type="ARBA" id="ARBA00004571"/>
    </source>
</evidence>
<dbReference type="InterPro" id="IPR000758">
    <property type="entry name" value="Enterovir_OMP"/>
</dbReference>
<dbReference type="PANTHER" id="PTHR35892">
    <property type="entry name" value="OUTER MEMBRANE PROTEIN PAGN-RELATED"/>
    <property type="match status" value="1"/>
</dbReference>
<dbReference type="SUPFAM" id="SSF56925">
    <property type="entry name" value="OMPA-like"/>
    <property type="match status" value="1"/>
</dbReference>
<dbReference type="AlphaFoldDB" id="A0A068R3N7"/>
<accession>A0A068R3N7</accession>
<organism evidence="7 8">
    <name type="scientific">Xenorhabdus poinarii G6</name>
    <dbReference type="NCBI Taxonomy" id="1354304"/>
    <lineage>
        <taxon>Bacteria</taxon>
        <taxon>Pseudomonadati</taxon>
        <taxon>Pseudomonadota</taxon>
        <taxon>Gammaproteobacteria</taxon>
        <taxon>Enterobacterales</taxon>
        <taxon>Morganellaceae</taxon>
        <taxon>Xenorhabdus</taxon>
    </lineage>
</organism>
<evidence type="ECO:0000313" key="7">
    <source>
        <dbReference type="EMBL" id="CDG21783.1"/>
    </source>
</evidence>
<dbReference type="PANTHER" id="PTHR35892:SF2">
    <property type="entry name" value="OUTER MEMBRANE PROTEIN PAGN"/>
    <property type="match status" value="1"/>
</dbReference>
<keyword evidence="3" id="KW-0812">Transmembrane</keyword>
<evidence type="ECO:0000256" key="3">
    <source>
        <dbReference type="ARBA" id="ARBA00022692"/>
    </source>
</evidence>
<dbReference type="Proteomes" id="UP000032735">
    <property type="component" value="Chromosome"/>
</dbReference>
<evidence type="ECO:0000256" key="2">
    <source>
        <dbReference type="ARBA" id="ARBA00022452"/>
    </source>
</evidence>
<dbReference type="InterPro" id="IPR027385">
    <property type="entry name" value="Beta-barrel_OMP"/>
</dbReference>
<dbReference type="KEGG" id="xpo:XPG1_2128"/>
<dbReference type="GO" id="GO:0009279">
    <property type="term" value="C:cell outer membrane"/>
    <property type="evidence" value="ECO:0007669"/>
    <property type="project" value="UniProtKB-SubCell"/>
</dbReference>
<keyword evidence="2" id="KW-1134">Transmembrane beta strand</keyword>
<evidence type="ECO:0000259" key="6">
    <source>
        <dbReference type="Pfam" id="PF13505"/>
    </source>
</evidence>